<protein>
    <recommendedName>
        <fullName evidence="2">STPR domain-containing protein</fullName>
    </recommendedName>
</protein>
<proteinExistence type="predicted"/>
<keyword evidence="4" id="KW-1185">Reference proteome</keyword>
<reference evidence="3 4" key="1">
    <citation type="submission" date="2017-07" db="EMBL/GenBank/DDBJ databases">
        <authorList>
            <person name="Talla V."/>
            <person name="Backstrom N."/>
        </authorList>
    </citation>
    <scope>NUCLEOTIDE SEQUENCE [LARGE SCALE GENOMIC DNA]</scope>
</reference>
<evidence type="ECO:0000313" key="4">
    <source>
        <dbReference type="Proteomes" id="UP000324832"/>
    </source>
</evidence>
<accession>A0A5E4QFQ8</accession>
<organism evidence="3 4">
    <name type="scientific">Leptidea sinapis</name>
    <dbReference type="NCBI Taxonomy" id="189913"/>
    <lineage>
        <taxon>Eukaryota</taxon>
        <taxon>Metazoa</taxon>
        <taxon>Ecdysozoa</taxon>
        <taxon>Arthropoda</taxon>
        <taxon>Hexapoda</taxon>
        <taxon>Insecta</taxon>
        <taxon>Pterygota</taxon>
        <taxon>Neoptera</taxon>
        <taxon>Endopterygota</taxon>
        <taxon>Lepidoptera</taxon>
        <taxon>Glossata</taxon>
        <taxon>Ditrysia</taxon>
        <taxon>Papilionoidea</taxon>
        <taxon>Pieridae</taxon>
        <taxon>Dismorphiinae</taxon>
        <taxon>Leptidea</taxon>
    </lineage>
</organism>
<evidence type="ECO:0000256" key="1">
    <source>
        <dbReference type="SAM" id="MobiDB-lite"/>
    </source>
</evidence>
<sequence>MGDFNASDCSWKKMVIAKTNNKLWTSTVKTQPTDQEKPMVPITIKEELLEENPTQFNGVDDEDSSQDPLSLSAKPVRVSRRSSTPKNETPQDRATRLAKMSAYASRRLANESPEQRAMRLKRMSEYAAKRLATETSEQRANRLARMSAYAARRLASETPAQREARLTRMSAYAARRHAMKKIYSQTTDITMDTKNINNNPNS</sequence>
<evidence type="ECO:0000313" key="3">
    <source>
        <dbReference type="EMBL" id="VVC96620.1"/>
    </source>
</evidence>
<dbReference type="InterPro" id="IPR048998">
    <property type="entry name" value="STPR"/>
</dbReference>
<dbReference type="AlphaFoldDB" id="A0A5E4QFQ8"/>
<gene>
    <name evidence="3" type="ORF">LSINAPIS_LOCUS8078</name>
</gene>
<dbReference type="Pfam" id="PF21107">
    <property type="entry name" value="STPRs"/>
    <property type="match status" value="1"/>
</dbReference>
<dbReference type="EMBL" id="FZQP02002813">
    <property type="protein sequence ID" value="VVC96620.1"/>
    <property type="molecule type" value="Genomic_DNA"/>
</dbReference>
<feature type="domain" description="STPR" evidence="2">
    <location>
        <begin position="92"/>
        <end position="165"/>
    </location>
</feature>
<name>A0A5E4QFQ8_9NEOP</name>
<dbReference type="Proteomes" id="UP000324832">
    <property type="component" value="Unassembled WGS sequence"/>
</dbReference>
<evidence type="ECO:0000259" key="2">
    <source>
        <dbReference type="Pfam" id="PF21107"/>
    </source>
</evidence>
<feature type="region of interest" description="Disordered" evidence="1">
    <location>
        <begin position="49"/>
        <end position="94"/>
    </location>
</feature>